<organism evidence="1 2">
    <name type="scientific">Streptomyces chartreusis</name>
    <dbReference type="NCBI Taxonomy" id="1969"/>
    <lineage>
        <taxon>Bacteria</taxon>
        <taxon>Bacillati</taxon>
        <taxon>Actinomycetota</taxon>
        <taxon>Actinomycetes</taxon>
        <taxon>Kitasatosporales</taxon>
        <taxon>Streptomycetaceae</taxon>
        <taxon>Streptomyces</taxon>
    </lineage>
</organism>
<evidence type="ECO:0000313" key="2">
    <source>
        <dbReference type="Proteomes" id="UP000509418"/>
    </source>
</evidence>
<dbReference type="AlphaFoldDB" id="A0A7H8TNW1"/>
<name>A0A7H8TNW1_STRCX</name>
<dbReference type="InterPro" id="IPR046267">
    <property type="entry name" value="DUF6300"/>
</dbReference>
<dbReference type="Proteomes" id="UP000509418">
    <property type="component" value="Chromosome"/>
</dbReference>
<gene>
    <name evidence="1" type="ORF">HUT05_44520</name>
</gene>
<reference evidence="1 2" key="1">
    <citation type="submission" date="2020-06" db="EMBL/GenBank/DDBJ databases">
        <title>Genome mining for natural products.</title>
        <authorList>
            <person name="Zhang B."/>
            <person name="Shi J."/>
            <person name="Ge H."/>
        </authorList>
    </citation>
    <scope>NUCLEOTIDE SEQUENCE [LARGE SCALE GENOMIC DNA]</scope>
    <source>
        <strain evidence="1 2">NA02069</strain>
    </source>
</reference>
<keyword evidence="2" id="KW-1185">Reference proteome</keyword>
<evidence type="ECO:0000313" key="1">
    <source>
        <dbReference type="EMBL" id="QKZ23810.1"/>
    </source>
</evidence>
<dbReference type="RefSeq" id="WP_176578425.1">
    <property type="nucleotide sequence ID" value="NZ_CBDRGH010000060.1"/>
</dbReference>
<dbReference type="Pfam" id="PF19817">
    <property type="entry name" value="DUF6300"/>
    <property type="match status" value="1"/>
</dbReference>
<proteinExistence type="predicted"/>
<dbReference type="EMBL" id="CP056041">
    <property type="protein sequence ID" value="QKZ23810.1"/>
    <property type="molecule type" value="Genomic_DNA"/>
</dbReference>
<sequence length="93" mass="10056">MDTIQRAERLPHCSRCGGDLIISAIAPKADAQGRPIHPELCAACDTGDPHRPAAGMLAQYFADRGGHDLSRSEEGATLLTDWTRECMAAHGWE</sequence>
<protein>
    <submittedName>
        <fullName evidence="1">Uncharacterized protein</fullName>
    </submittedName>
</protein>
<accession>A0A7H8TNW1</accession>